<reference evidence="2" key="1">
    <citation type="submission" date="2013-10" db="EMBL/GenBank/DDBJ databases">
        <title>Genomic analysis of the causative agents of coccidiosis in chickens.</title>
        <authorList>
            <person name="Reid A.J."/>
            <person name="Blake D."/>
            <person name="Billington K."/>
            <person name="Browne H."/>
            <person name="Dunn M."/>
            <person name="Hung S."/>
            <person name="Kawahara F."/>
            <person name="Miranda-Saavedra D."/>
            <person name="Mourier T."/>
            <person name="Nagra H."/>
            <person name="Otto T.D."/>
            <person name="Rawlings N."/>
            <person name="Sanchez A."/>
            <person name="Sanders M."/>
            <person name="Subramaniam C."/>
            <person name="Tay Y."/>
            <person name="Dear P."/>
            <person name="Doerig C."/>
            <person name="Gruber A."/>
            <person name="Parkinson J."/>
            <person name="Shirley M."/>
            <person name="Wan K.L."/>
            <person name="Berriman M."/>
            <person name="Tomley F."/>
            <person name="Pain A."/>
        </authorList>
    </citation>
    <scope>NUCLEOTIDE SEQUENCE [LARGE SCALE GENOMIC DNA]</scope>
    <source>
        <strain evidence="2">Weybridge</strain>
    </source>
</reference>
<feature type="region of interest" description="Disordered" evidence="1">
    <location>
        <begin position="64"/>
        <end position="106"/>
    </location>
</feature>
<feature type="compositionally biased region" description="Polar residues" evidence="1">
    <location>
        <begin position="87"/>
        <end position="106"/>
    </location>
</feature>
<organism evidence="2 3">
    <name type="scientific">Eimeria maxima</name>
    <name type="common">Coccidian parasite</name>
    <dbReference type="NCBI Taxonomy" id="5804"/>
    <lineage>
        <taxon>Eukaryota</taxon>
        <taxon>Sar</taxon>
        <taxon>Alveolata</taxon>
        <taxon>Apicomplexa</taxon>
        <taxon>Conoidasida</taxon>
        <taxon>Coccidia</taxon>
        <taxon>Eucoccidiorida</taxon>
        <taxon>Eimeriorina</taxon>
        <taxon>Eimeriidae</taxon>
        <taxon>Eimeria</taxon>
    </lineage>
</organism>
<dbReference type="OrthoDB" id="347884at2759"/>
<feature type="region of interest" description="Disordered" evidence="1">
    <location>
        <begin position="265"/>
        <end position="289"/>
    </location>
</feature>
<protein>
    <submittedName>
        <fullName evidence="2">Uncharacterized protein</fullName>
    </submittedName>
</protein>
<name>U6MA37_EIMMA</name>
<gene>
    <name evidence="2" type="ORF">EMWEY_00025770</name>
</gene>
<dbReference type="EMBL" id="HG720984">
    <property type="protein sequence ID" value="CDJ59918.1"/>
    <property type="molecule type" value="Genomic_DNA"/>
</dbReference>
<dbReference type="VEuPathDB" id="ToxoDB:EMWEY_00025770"/>
<feature type="compositionally biased region" description="Low complexity" evidence="1">
    <location>
        <begin position="64"/>
        <end position="80"/>
    </location>
</feature>
<evidence type="ECO:0000313" key="3">
    <source>
        <dbReference type="Proteomes" id="UP000030763"/>
    </source>
</evidence>
<proteinExistence type="predicted"/>
<dbReference type="AlphaFoldDB" id="U6MA37"/>
<dbReference type="GeneID" id="25336563"/>
<dbReference type="Proteomes" id="UP000030763">
    <property type="component" value="Unassembled WGS sequence"/>
</dbReference>
<evidence type="ECO:0000313" key="2">
    <source>
        <dbReference type="EMBL" id="CDJ59918.1"/>
    </source>
</evidence>
<dbReference type="RefSeq" id="XP_013336563.1">
    <property type="nucleotide sequence ID" value="XM_013481109.1"/>
</dbReference>
<feature type="region of interest" description="Disordered" evidence="1">
    <location>
        <begin position="383"/>
        <end position="404"/>
    </location>
</feature>
<sequence>MIVLVQQISFAPVPNNIVFLQGYLLYAAATHDGKRSPDHVHQYPRPSPRFVGQLSAVSATMPTAAGTTAAPTATAASADAPHPRRGSAQQRQEQILSSGSAAEAQTTEPHALHGLQSLQRLPHDAHLPPPLASGRYTCEDKFNKTALIEAEVTPKHTPRCLAVSGGLLENEKCSKVISAQEVSAPTTSRRLTAISHAEDGTTAATLPVRSTGTPCGAGASIDPFLAATLLQHLSRTQHNKDPELLSRLLASVSAATANHGQQQRKLLHSEQNSSRLPDSSRVSVTADSASSGLDTSVESAVVVAGAEKEVVTTAANSSEASLGAAASAAFPAELSATEATVRNHRVFHVGTHELRESWATYAAAVVAAADALSPRWGSAKKRSHFGPVAKASRKQNPADHKPGKTRLRINTALSGGISKPAGFTVIPTDQDMIRRLKEQGFHRALMFVTLPWRAFVSQFRKVIDLGTQLPTSAGGNQLPRKSRGTGNSFVPAGAEVARTRTKGEARLAHLYRVWGFSGPPGLSRLRRRHLRRLVMKMSTAVSGTPHPLIEGSMAANVEGLCGKDRERAVGAAPGGRKRNILYGKPFQVASLLSRHSLPPIGVEVAASAVTDASGKGPSPRLTETALPEWQVQHQPAWHPKFPFGISFADTAGTQALLVDTGPLLPPVLPGDAPSSLTKQVKQQYDKKMRCAAQAKAFLQRHQHRRENLTTRIGSPSVGACTATSAEVANPATIPAPGQPSQSPQLSTLQAASVMCPRDSVPSAARRKLGLTAKEEQHRSRLLHAAAGALSAAASMRVLSLRIARPFVVQLPLLCEVTLVVLRHAYNPELRTYDLRIQESSLPDTLATSGSRCGAIRACLNSA</sequence>
<evidence type="ECO:0000256" key="1">
    <source>
        <dbReference type="SAM" id="MobiDB-lite"/>
    </source>
</evidence>
<reference evidence="2" key="2">
    <citation type="submission" date="2013-10" db="EMBL/GenBank/DDBJ databases">
        <authorList>
            <person name="Aslett M."/>
        </authorList>
    </citation>
    <scope>NUCLEOTIDE SEQUENCE [LARGE SCALE GENOMIC DNA]</scope>
    <source>
        <strain evidence="2">Weybridge</strain>
    </source>
</reference>
<accession>U6MA37</accession>
<keyword evidence="3" id="KW-1185">Reference proteome</keyword>